<accession>A0A2P2C091</accession>
<reference evidence="1" key="1">
    <citation type="submission" date="2015-08" db="EMBL/GenBank/DDBJ databases">
        <authorList>
            <person name="Babu N.S."/>
            <person name="Beckwith C.J."/>
            <person name="Beseler K.G."/>
            <person name="Brison A."/>
            <person name="Carone J.V."/>
            <person name="Caskin T.P."/>
            <person name="Diamond M."/>
            <person name="Durham M.E."/>
            <person name="Foxe J.M."/>
            <person name="Go M."/>
            <person name="Henderson B.A."/>
            <person name="Jones I.B."/>
            <person name="McGettigan J.A."/>
            <person name="Micheletti S.J."/>
            <person name="Nasrallah M.E."/>
            <person name="Ortiz D."/>
            <person name="Piller C.R."/>
            <person name="Privatt S.R."/>
            <person name="Schneider S.L."/>
            <person name="Sharp S."/>
            <person name="Smith T.C."/>
            <person name="Stanton J.D."/>
            <person name="Ullery H.E."/>
            <person name="Wilson R.J."/>
            <person name="Serrano M.G."/>
            <person name="Buck G."/>
            <person name="Lee V."/>
            <person name="Wang Y."/>
            <person name="Carvalho R."/>
            <person name="Voegtly L."/>
            <person name="Shi R."/>
            <person name="Duckworth R."/>
            <person name="Johnson A."/>
            <person name="Loviza R."/>
            <person name="Walstead R."/>
            <person name="Shah Z."/>
            <person name="Kiflezghi M."/>
            <person name="Wade K."/>
            <person name="Ball S.L."/>
            <person name="Bradley K.W."/>
            <person name="Asai D.J."/>
            <person name="Bowman C.A."/>
            <person name="Russell D.A."/>
            <person name="Pope W.H."/>
            <person name="Jacobs-Sera D."/>
            <person name="Hendrix R.W."/>
            <person name="Hatfull G.F."/>
        </authorList>
    </citation>
    <scope>NUCLEOTIDE SEQUENCE</scope>
</reference>
<sequence length="107" mass="11444">MTQAPAARGRSVAAVLCLVLATVLTAPASLAYWGQRTLNDTERYVATVGPLVDSPEVQDAIATKVTDAIERQVDVEALLHQAFSGVISDRPRLQLLVGPPWPPRSTP</sequence>
<protein>
    <submittedName>
        <fullName evidence="1">Uncharacterized protein</fullName>
    </submittedName>
</protein>
<evidence type="ECO:0000313" key="1">
    <source>
        <dbReference type="EMBL" id="CUR55425.1"/>
    </source>
</evidence>
<organism evidence="1">
    <name type="scientific">metagenome</name>
    <dbReference type="NCBI Taxonomy" id="256318"/>
    <lineage>
        <taxon>unclassified sequences</taxon>
        <taxon>metagenomes</taxon>
    </lineage>
</organism>
<dbReference type="AlphaFoldDB" id="A0A2P2C091"/>
<proteinExistence type="predicted"/>
<gene>
    <name evidence="1" type="ORF">NOCA2270060</name>
</gene>
<dbReference type="EMBL" id="CZKA01000020">
    <property type="protein sequence ID" value="CUR55425.1"/>
    <property type="molecule type" value="Genomic_DNA"/>
</dbReference>
<name>A0A2P2C091_9ZZZZ</name>